<feature type="transmembrane region" description="Helical" evidence="1">
    <location>
        <begin position="44"/>
        <end position="63"/>
    </location>
</feature>
<keyword evidence="1" id="KW-1133">Transmembrane helix</keyword>
<name>A0A1H6TX38_9BACT</name>
<feature type="transmembrane region" description="Helical" evidence="1">
    <location>
        <begin position="75"/>
        <end position="93"/>
    </location>
</feature>
<dbReference type="Proteomes" id="UP000199532">
    <property type="component" value="Unassembled WGS sequence"/>
</dbReference>
<accession>A0A1H6TX38</accession>
<protein>
    <submittedName>
        <fullName evidence="2">Uncharacterized protein</fullName>
    </submittedName>
</protein>
<sequence length="94" mass="10277">MDTSLRMFLHIICLTAATLLVYAATLFISNLLFPETGCISLKGIFWAIIYLAFFITTGAQIISGRNVTGKRILKNLLICAVAPNALIVILSVFN</sequence>
<evidence type="ECO:0000256" key="1">
    <source>
        <dbReference type="SAM" id="Phobius"/>
    </source>
</evidence>
<feature type="transmembrane region" description="Helical" evidence="1">
    <location>
        <begin position="7"/>
        <end position="32"/>
    </location>
</feature>
<reference evidence="2 3" key="1">
    <citation type="submission" date="2016-10" db="EMBL/GenBank/DDBJ databases">
        <authorList>
            <person name="de Groot N.N."/>
        </authorList>
    </citation>
    <scope>NUCLEOTIDE SEQUENCE [LARGE SCALE GENOMIC DNA]</scope>
    <source>
        <strain evidence="2 3">DSM 19938</strain>
    </source>
</reference>
<keyword evidence="3" id="KW-1185">Reference proteome</keyword>
<dbReference type="RefSeq" id="WP_143072085.1">
    <property type="nucleotide sequence ID" value="NZ_FNXY01000003.1"/>
</dbReference>
<dbReference type="AlphaFoldDB" id="A0A1H6TX38"/>
<dbReference type="STRING" id="408657.SAMN04487995_2308"/>
<evidence type="ECO:0000313" key="2">
    <source>
        <dbReference type="EMBL" id="SEI80785.1"/>
    </source>
</evidence>
<proteinExistence type="predicted"/>
<keyword evidence="1" id="KW-0812">Transmembrane</keyword>
<keyword evidence="1" id="KW-0472">Membrane</keyword>
<organism evidence="2 3">
    <name type="scientific">Dyadobacter koreensis</name>
    <dbReference type="NCBI Taxonomy" id="408657"/>
    <lineage>
        <taxon>Bacteria</taxon>
        <taxon>Pseudomonadati</taxon>
        <taxon>Bacteroidota</taxon>
        <taxon>Cytophagia</taxon>
        <taxon>Cytophagales</taxon>
        <taxon>Spirosomataceae</taxon>
        <taxon>Dyadobacter</taxon>
    </lineage>
</organism>
<evidence type="ECO:0000313" key="3">
    <source>
        <dbReference type="Proteomes" id="UP000199532"/>
    </source>
</evidence>
<gene>
    <name evidence="2" type="ORF">SAMN04487995_2308</name>
</gene>
<dbReference type="EMBL" id="FNXY01000003">
    <property type="protein sequence ID" value="SEI80785.1"/>
    <property type="molecule type" value="Genomic_DNA"/>
</dbReference>